<evidence type="ECO:0000256" key="1">
    <source>
        <dbReference type="ARBA" id="ARBA00004651"/>
    </source>
</evidence>
<keyword evidence="6 7" id="KW-0472">Membrane</keyword>
<comment type="subcellular location">
    <subcellularLocation>
        <location evidence="1">Cell membrane</location>
        <topology evidence="1">Multi-pass membrane protein</topology>
    </subcellularLocation>
</comment>
<keyword evidence="5 7" id="KW-1133">Transmembrane helix</keyword>
<dbReference type="SUPFAM" id="SSF161098">
    <property type="entry name" value="MetI-like"/>
    <property type="match status" value="1"/>
</dbReference>
<dbReference type="CDD" id="cd06261">
    <property type="entry name" value="TM_PBP2"/>
    <property type="match status" value="1"/>
</dbReference>
<name>X0XD63_9ZZZZ</name>
<dbReference type="Gene3D" id="1.10.3720.10">
    <property type="entry name" value="MetI-like"/>
    <property type="match status" value="1"/>
</dbReference>
<feature type="domain" description="ABC transmembrane type-1" evidence="8">
    <location>
        <begin position="55"/>
        <end position="240"/>
    </location>
</feature>
<proteinExistence type="predicted"/>
<feature type="transmembrane region" description="Helical" evidence="7">
    <location>
        <begin position="12"/>
        <end position="35"/>
    </location>
</feature>
<organism evidence="9">
    <name type="scientific">marine sediment metagenome</name>
    <dbReference type="NCBI Taxonomy" id="412755"/>
    <lineage>
        <taxon>unclassified sequences</taxon>
        <taxon>metagenomes</taxon>
        <taxon>ecological metagenomes</taxon>
    </lineage>
</organism>
<feature type="transmembrane region" description="Helical" evidence="7">
    <location>
        <begin position="93"/>
        <end position="114"/>
    </location>
</feature>
<keyword evidence="4 7" id="KW-0812">Transmembrane</keyword>
<sequence length="240" mass="26128">MGKKWFITNRMTFTFTLLGLIIFLFIIVPLLKMIVTADPGILLETALDGEVMSSIGLTLYAALIATAIGFILGVPLAYLLARAEFPGKNLVEGLVNIPIVVPHIAAGIALLFVFGRSSLAGRAFNFIGIDFLDSIAGIVVAMLFVSIPFLINSAKEGFKKVDVRLEKVSRSLGASPWQTFLKVSFPLAWRSIVSGSMMMWARGISEFAAVVILAYHPMIASTLIYERFESYGLSYAQPVA</sequence>
<evidence type="ECO:0000256" key="3">
    <source>
        <dbReference type="ARBA" id="ARBA00022475"/>
    </source>
</evidence>
<dbReference type="PANTHER" id="PTHR30183">
    <property type="entry name" value="MOLYBDENUM TRANSPORT SYSTEM PERMEASE PROTEIN MODB"/>
    <property type="match status" value="1"/>
</dbReference>
<dbReference type="GO" id="GO:0005886">
    <property type="term" value="C:plasma membrane"/>
    <property type="evidence" value="ECO:0007669"/>
    <property type="project" value="UniProtKB-SubCell"/>
</dbReference>
<dbReference type="GO" id="GO:0055085">
    <property type="term" value="P:transmembrane transport"/>
    <property type="evidence" value="ECO:0007669"/>
    <property type="project" value="InterPro"/>
</dbReference>
<dbReference type="InterPro" id="IPR000515">
    <property type="entry name" value="MetI-like"/>
</dbReference>
<evidence type="ECO:0000256" key="6">
    <source>
        <dbReference type="ARBA" id="ARBA00023136"/>
    </source>
</evidence>
<evidence type="ECO:0000256" key="5">
    <source>
        <dbReference type="ARBA" id="ARBA00022989"/>
    </source>
</evidence>
<protein>
    <recommendedName>
        <fullName evidence="8">ABC transmembrane type-1 domain-containing protein</fullName>
    </recommendedName>
</protein>
<dbReference type="Pfam" id="PF00528">
    <property type="entry name" value="BPD_transp_1"/>
    <property type="match status" value="1"/>
</dbReference>
<evidence type="ECO:0000259" key="8">
    <source>
        <dbReference type="PROSITE" id="PS50928"/>
    </source>
</evidence>
<keyword evidence="2" id="KW-0813">Transport</keyword>
<feature type="transmembrane region" description="Helical" evidence="7">
    <location>
        <begin position="207"/>
        <end position="225"/>
    </location>
</feature>
<gene>
    <name evidence="9" type="ORF">S01H1_66037</name>
</gene>
<feature type="transmembrane region" description="Helical" evidence="7">
    <location>
        <begin position="55"/>
        <end position="81"/>
    </location>
</feature>
<feature type="transmembrane region" description="Helical" evidence="7">
    <location>
        <begin position="126"/>
        <end position="151"/>
    </location>
</feature>
<comment type="caution">
    <text evidence="9">The sequence shown here is derived from an EMBL/GenBank/DDBJ whole genome shotgun (WGS) entry which is preliminary data.</text>
</comment>
<dbReference type="EMBL" id="BARS01043643">
    <property type="protein sequence ID" value="GAG41119.1"/>
    <property type="molecule type" value="Genomic_DNA"/>
</dbReference>
<dbReference type="PROSITE" id="PS50928">
    <property type="entry name" value="ABC_TM1"/>
    <property type="match status" value="1"/>
</dbReference>
<reference evidence="9" key="1">
    <citation type="journal article" date="2014" name="Front. Microbiol.">
        <title>High frequency of phylogenetically diverse reductive dehalogenase-homologous genes in deep subseafloor sedimentary metagenomes.</title>
        <authorList>
            <person name="Kawai M."/>
            <person name="Futagami T."/>
            <person name="Toyoda A."/>
            <person name="Takaki Y."/>
            <person name="Nishi S."/>
            <person name="Hori S."/>
            <person name="Arai W."/>
            <person name="Tsubouchi T."/>
            <person name="Morono Y."/>
            <person name="Uchiyama I."/>
            <person name="Ito T."/>
            <person name="Fujiyama A."/>
            <person name="Inagaki F."/>
            <person name="Takami H."/>
        </authorList>
    </citation>
    <scope>NUCLEOTIDE SEQUENCE</scope>
    <source>
        <strain evidence="9">Expedition CK06-06</strain>
    </source>
</reference>
<evidence type="ECO:0000313" key="9">
    <source>
        <dbReference type="EMBL" id="GAG41119.1"/>
    </source>
</evidence>
<feature type="non-terminal residue" evidence="9">
    <location>
        <position position="240"/>
    </location>
</feature>
<dbReference type="PANTHER" id="PTHR30183:SF3">
    <property type="entry name" value="MOLYBDENUM TRANSPORT SYSTEM PERMEASE PROTEIN MODB"/>
    <property type="match status" value="1"/>
</dbReference>
<evidence type="ECO:0000256" key="7">
    <source>
        <dbReference type="SAM" id="Phobius"/>
    </source>
</evidence>
<dbReference type="InterPro" id="IPR035906">
    <property type="entry name" value="MetI-like_sf"/>
</dbReference>
<evidence type="ECO:0000256" key="2">
    <source>
        <dbReference type="ARBA" id="ARBA00022448"/>
    </source>
</evidence>
<dbReference type="AlphaFoldDB" id="X0XD63"/>
<evidence type="ECO:0000256" key="4">
    <source>
        <dbReference type="ARBA" id="ARBA00022692"/>
    </source>
</evidence>
<accession>X0XD63</accession>
<keyword evidence="3" id="KW-1003">Cell membrane</keyword>